<protein>
    <recommendedName>
        <fullName evidence="4">Restriction alleviation protein, Lar family</fullName>
    </recommendedName>
</protein>
<keyword evidence="3" id="KW-1185">Reference proteome</keyword>
<dbReference type="EMBL" id="JOKG01000005">
    <property type="protein sequence ID" value="KEQ11906.1"/>
    <property type="molecule type" value="Genomic_DNA"/>
</dbReference>
<proteinExistence type="predicted"/>
<dbReference type="Proteomes" id="UP000028006">
    <property type="component" value="Unassembled WGS sequence"/>
</dbReference>
<sequence length="95" mass="10505">MEKHPPLAILKTCPCCKGKAELSDMVVAETQMWQVHCNQCGLSSELDDDAEFSVQCWNRRLESDGLRMWLTLSATAIPLVSVIAFLAGTYLGMSL</sequence>
<accession>A0A081N0D3</accession>
<evidence type="ECO:0000313" key="2">
    <source>
        <dbReference type="EMBL" id="KEQ11906.1"/>
    </source>
</evidence>
<organism evidence="2 3">
    <name type="scientific">Endozoicomonas montiporae</name>
    <dbReference type="NCBI Taxonomy" id="1027273"/>
    <lineage>
        <taxon>Bacteria</taxon>
        <taxon>Pseudomonadati</taxon>
        <taxon>Pseudomonadota</taxon>
        <taxon>Gammaproteobacteria</taxon>
        <taxon>Oceanospirillales</taxon>
        <taxon>Endozoicomonadaceae</taxon>
        <taxon>Endozoicomonas</taxon>
    </lineage>
</organism>
<keyword evidence="1" id="KW-0812">Transmembrane</keyword>
<dbReference type="RefSeq" id="WP_034879046.1">
    <property type="nucleotide sequence ID" value="NZ_JOKG01000005.1"/>
</dbReference>
<keyword evidence="1" id="KW-1133">Transmembrane helix</keyword>
<evidence type="ECO:0000313" key="3">
    <source>
        <dbReference type="Proteomes" id="UP000028006"/>
    </source>
</evidence>
<dbReference type="AlphaFoldDB" id="A0A081N0D3"/>
<comment type="caution">
    <text evidence="2">The sequence shown here is derived from an EMBL/GenBank/DDBJ whole genome shotgun (WGS) entry which is preliminary data.</text>
</comment>
<feature type="transmembrane region" description="Helical" evidence="1">
    <location>
        <begin position="69"/>
        <end position="93"/>
    </location>
</feature>
<reference evidence="2 3" key="1">
    <citation type="submission" date="2014-06" db="EMBL/GenBank/DDBJ databases">
        <title>Whole Genome Sequences of Three Symbiotic Endozoicomonas Bacteria.</title>
        <authorList>
            <person name="Neave M.J."/>
            <person name="Apprill A."/>
            <person name="Voolstra C.R."/>
        </authorList>
    </citation>
    <scope>NUCLEOTIDE SEQUENCE [LARGE SCALE GENOMIC DNA]</scope>
    <source>
        <strain evidence="2 3">LMG 24815</strain>
    </source>
</reference>
<name>A0A081N0D3_9GAMM</name>
<evidence type="ECO:0000256" key="1">
    <source>
        <dbReference type="SAM" id="Phobius"/>
    </source>
</evidence>
<keyword evidence="1" id="KW-0472">Membrane</keyword>
<gene>
    <name evidence="2" type="ORF">GZ77_22595</name>
</gene>
<evidence type="ECO:0008006" key="4">
    <source>
        <dbReference type="Google" id="ProtNLM"/>
    </source>
</evidence>